<reference evidence="1 2" key="1">
    <citation type="submission" date="2022-05" db="EMBL/GenBank/DDBJ databases">
        <title>Genome Sequencing of Bee-Associated Microbes.</title>
        <authorList>
            <person name="Dunlap C."/>
        </authorList>
    </citation>
    <scope>NUCLEOTIDE SEQUENCE [LARGE SCALE GENOMIC DNA]</scope>
    <source>
        <strain evidence="1 2">NRRL NRS-1438</strain>
    </source>
</reference>
<dbReference type="RefSeq" id="WP_087435504.1">
    <property type="nucleotide sequence ID" value="NZ_JAMDLV010000036.1"/>
</dbReference>
<dbReference type="Proteomes" id="UP001207626">
    <property type="component" value="Unassembled WGS sequence"/>
</dbReference>
<accession>A0ABT4DTZ0</accession>
<name>A0ABT4DTZ0_9BACL</name>
<organism evidence="1 2">
    <name type="scientific">Paenibacillus apiarius</name>
    <dbReference type="NCBI Taxonomy" id="46240"/>
    <lineage>
        <taxon>Bacteria</taxon>
        <taxon>Bacillati</taxon>
        <taxon>Bacillota</taxon>
        <taxon>Bacilli</taxon>
        <taxon>Bacillales</taxon>
        <taxon>Paenibacillaceae</taxon>
        <taxon>Paenibacillus</taxon>
    </lineage>
</organism>
<gene>
    <name evidence="1" type="ORF">M5X09_14210</name>
</gene>
<protein>
    <submittedName>
        <fullName evidence="1">Uncharacterized protein</fullName>
    </submittedName>
</protein>
<keyword evidence="2" id="KW-1185">Reference proteome</keyword>
<sequence length="162" mass="19001">MKELHKKFIEQQFPLTYTNLAVERMLKERYSAKEIPKSSLSDLQYDRQGNYEKICKCFEIDEKLILKRVFSETDKMFHEEYKNGRSPTSLETDWSKIKAGELLRVILISDDGETMSNYTVQGICTALVNDLTIMLGISQEKCSLDNNYYVKYLQLLQLRGYL</sequence>
<comment type="caution">
    <text evidence="1">The sequence shown here is derived from an EMBL/GenBank/DDBJ whole genome shotgun (WGS) entry which is preliminary data.</text>
</comment>
<proteinExistence type="predicted"/>
<evidence type="ECO:0000313" key="1">
    <source>
        <dbReference type="EMBL" id="MCY9520807.1"/>
    </source>
</evidence>
<dbReference type="EMBL" id="JAMDLW010000019">
    <property type="protein sequence ID" value="MCY9520807.1"/>
    <property type="molecule type" value="Genomic_DNA"/>
</dbReference>
<evidence type="ECO:0000313" key="2">
    <source>
        <dbReference type="Proteomes" id="UP001207626"/>
    </source>
</evidence>